<dbReference type="EMBL" id="NXIB02000040">
    <property type="protein sequence ID" value="PHX55809.1"/>
    <property type="molecule type" value="Genomic_DNA"/>
</dbReference>
<protein>
    <submittedName>
        <fullName evidence="1">DUF1830 domain-containing protein</fullName>
    </submittedName>
</protein>
<dbReference type="OrthoDB" id="460810at2"/>
<reference evidence="1" key="1">
    <citation type="submission" date="2017-10" db="EMBL/GenBank/DDBJ databases">
        <title>Draft genome sequence of the planktic cyanobacteria Tychonema bourrellyi isolated from alpine lentic freshwater.</title>
        <authorList>
            <person name="Tett A."/>
            <person name="Armanini F."/>
            <person name="Asnicar F."/>
            <person name="Boscaini A."/>
            <person name="Pasolli E."/>
            <person name="Zolfo M."/>
            <person name="Donati C."/>
            <person name="Salmaso N."/>
            <person name="Segata N."/>
        </authorList>
    </citation>
    <scope>NUCLEOTIDE SEQUENCE</scope>
    <source>
        <strain evidence="1">FEM_GT703</strain>
    </source>
</reference>
<dbReference type="AlphaFoldDB" id="A0A2G4F234"/>
<dbReference type="InterPro" id="IPR014964">
    <property type="entry name" value="DUF1830"/>
</dbReference>
<dbReference type="Pfam" id="PF08865">
    <property type="entry name" value="DUF1830"/>
    <property type="match status" value="1"/>
</dbReference>
<organism evidence="1 2">
    <name type="scientific">Tychonema bourrellyi FEM_GT703</name>
    <dbReference type="NCBI Taxonomy" id="2040638"/>
    <lineage>
        <taxon>Bacteria</taxon>
        <taxon>Bacillati</taxon>
        <taxon>Cyanobacteriota</taxon>
        <taxon>Cyanophyceae</taxon>
        <taxon>Oscillatoriophycideae</taxon>
        <taxon>Oscillatoriales</taxon>
        <taxon>Microcoleaceae</taxon>
        <taxon>Tychonema</taxon>
    </lineage>
</organism>
<evidence type="ECO:0000313" key="2">
    <source>
        <dbReference type="Proteomes" id="UP000226442"/>
    </source>
</evidence>
<gene>
    <name evidence="1" type="ORF">CP500_008970</name>
</gene>
<dbReference type="Proteomes" id="UP000226442">
    <property type="component" value="Unassembled WGS sequence"/>
</dbReference>
<sequence length="90" mass="10427">MNLTINSVDSDRSVKILCWYINTTNKIQIARITNIPDWYFERTVFPGERLLFEAQPEAELEVWMSTETGAIVCDRILCDRLQVEEASTVD</sequence>
<evidence type="ECO:0000313" key="1">
    <source>
        <dbReference type="EMBL" id="PHX55809.1"/>
    </source>
</evidence>
<comment type="caution">
    <text evidence="1">The sequence shown here is derived from an EMBL/GenBank/DDBJ whole genome shotgun (WGS) entry which is preliminary data.</text>
</comment>
<proteinExistence type="predicted"/>
<keyword evidence="2" id="KW-1185">Reference proteome</keyword>
<dbReference type="RefSeq" id="WP_096829355.1">
    <property type="nucleotide sequence ID" value="NZ_NXIB02000040.1"/>
</dbReference>
<accession>A0A2G4F234</accession>
<name>A0A2G4F234_9CYAN</name>